<dbReference type="GO" id="GO:0016646">
    <property type="term" value="F:oxidoreductase activity, acting on the CH-NH group of donors, NAD or NADP as acceptor"/>
    <property type="evidence" value="ECO:0007669"/>
    <property type="project" value="UniProtKB-ARBA"/>
</dbReference>
<dbReference type="GO" id="GO:0010181">
    <property type="term" value="F:FMN binding"/>
    <property type="evidence" value="ECO:0007669"/>
    <property type="project" value="InterPro"/>
</dbReference>
<dbReference type="SUPFAM" id="SSF50475">
    <property type="entry name" value="FMN-binding split barrel"/>
    <property type="match status" value="1"/>
</dbReference>
<evidence type="ECO:0000256" key="3">
    <source>
        <dbReference type="ARBA" id="ARBA00038054"/>
    </source>
</evidence>
<evidence type="ECO:0000313" key="6">
    <source>
        <dbReference type="EMBL" id="MCR2043809.1"/>
    </source>
</evidence>
<keyword evidence="4" id="KW-0472">Membrane</keyword>
<dbReference type="AlphaFoldDB" id="A0A9X2MHI3"/>
<reference evidence="6" key="1">
    <citation type="submission" date="2022-07" db="EMBL/GenBank/DDBJ databases">
        <title>Enhanced cultured diversity of the mouse gut microbiota enables custom-made synthetic communities.</title>
        <authorList>
            <person name="Afrizal A."/>
        </authorList>
    </citation>
    <scope>NUCLEOTIDE SEQUENCE</scope>
    <source>
        <strain evidence="6">DSM 29482</strain>
    </source>
</reference>
<dbReference type="InterPro" id="IPR012349">
    <property type="entry name" value="Split_barrel_FMN-bd"/>
</dbReference>
<comment type="similarity">
    <text evidence="3">Belongs to the flavoredoxin family.</text>
</comment>
<protein>
    <submittedName>
        <fullName evidence="6">Flavin reductase family protein</fullName>
    </submittedName>
</protein>
<keyword evidence="4" id="KW-0812">Transmembrane</keyword>
<evidence type="ECO:0000313" key="7">
    <source>
        <dbReference type="Proteomes" id="UP001142078"/>
    </source>
</evidence>
<evidence type="ECO:0000259" key="5">
    <source>
        <dbReference type="SMART" id="SM00903"/>
    </source>
</evidence>
<dbReference type="PANTHER" id="PTHR43567">
    <property type="entry name" value="FLAVOREDOXIN-RELATED-RELATED"/>
    <property type="match status" value="1"/>
</dbReference>
<evidence type="ECO:0000256" key="2">
    <source>
        <dbReference type="ARBA" id="ARBA00022630"/>
    </source>
</evidence>
<evidence type="ECO:0000256" key="4">
    <source>
        <dbReference type="SAM" id="Phobius"/>
    </source>
</evidence>
<proteinExistence type="inferred from homology"/>
<keyword evidence="7" id="KW-1185">Reference proteome</keyword>
<keyword evidence="2" id="KW-0285">Flavoprotein</keyword>
<dbReference type="InterPro" id="IPR002563">
    <property type="entry name" value="Flavin_Rdtase-like_dom"/>
</dbReference>
<dbReference type="InterPro" id="IPR052174">
    <property type="entry name" value="Flavoredoxin"/>
</dbReference>
<sequence>MKVIHDNLHDGIVALPSFPVVFVTVGNNIMVVGAFHFYSFNPPSVMVGIKPEKYTYELINSKKEFAINIPTKKQLDKIHICGTISGRDGNKYIKANLTPQRGNKIDSYIIEECPVNLECKVVHRIDYTGSHKWFIGEIKEVHIDENYARDDALMFWLGQFRNVGEKIEGISNDELFNS</sequence>
<name>A0A9X2MHI3_9FIRM</name>
<dbReference type="SMART" id="SM00903">
    <property type="entry name" value="Flavin_Reduct"/>
    <property type="match status" value="1"/>
</dbReference>
<dbReference type="RefSeq" id="WP_050069728.1">
    <property type="nucleotide sequence ID" value="NZ_CABKTM010000015.1"/>
</dbReference>
<dbReference type="EMBL" id="JANJZL010000003">
    <property type="protein sequence ID" value="MCR2043809.1"/>
    <property type="molecule type" value="Genomic_DNA"/>
</dbReference>
<dbReference type="Gene3D" id="2.30.110.10">
    <property type="entry name" value="Electron Transport, Fmn-binding Protein, Chain A"/>
    <property type="match status" value="1"/>
</dbReference>
<organism evidence="6 7">
    <name type="scientific">Anaerosalibacter massiliensis</name>
    <dbReference type="NCBI Taxonomy" id="1347392"/>
    <lineage>
        <taxon>Bacteria</taxon>
        <taxon>Bacillati</taxon>
        <taxon>Bacillota</taxon>
        <taxon>Tissierellia</taxon>
        <taxon>Tissierellales</taxon>
        <taxon>Sporanaerobacteraceae</taxon>
        <taxon>Anaerosalibacter</taxon>
    </lineage>
</organism>
<feature type="transmembrane region" description="Helical" evidence="4">
    <location>
        <begin position="12"/>
        <end position="38"/>
    </location>
</feature>
<comment type="cofactor">
    <cofactor evidence="1">
        <name>FMN</name>
        <dbReference type="ChEBI" id="CHEBI:58210"/>
    </cofactor>
</comment>
<accession>A0A9X2MHI3</accession>
<gene>
    <name evidence="6" type="ORF">NSA23_06705</name>
</gene>
<dbReference type="Pfam" id="PF01613">
    <property type="entry name" value="Flavin_Reduct"/>
    <property type="match status" value="1"/>
</dbReference>
<feature type="domain" description="Flavin reductase like" evidence="5">
    <location>
        <begin position="15"/>
        <end position="162"/>
    </location>
</feature>
<keyword evidence="4" id="KW-1133">Transmembrane helix</keyword>
<dbReference type="Proteomes" id="UP001142078">
    <property type="component" value="Unassembled WGS sequence"/>
</dbReference>
<comment type="caution">
    <text evidence="6">The sequence shown here is derived from an EMBL/GenBank/DDBJ whole genome shotgun (WGS) entry which is preliminary data.</text>
</comment>
<evidence type="ECO:0000256" key="1">
    <source>
        <dbReference type="ARBA" id="ARBA00001917"/>
    </source>
</evidence>
<dbReference type="PANTHER" id="PTHR43567:SF1">
    <property type="entry name" value="FLAVOREDOXIN"/>
    <property type="match status" value="1"/>
</dbReference>